<reference evidence="13" key="2">
    <citation type="submission" date="2016-02" db="EMBL/GenBank/DDBJ databases">
        <title>Draft genome sequence of five rapidly growing Mycobacterium species.</title>
        <authorList>
            <person name="Katahira K."/>
            <person name="Gotou Y."/>
            <person name="Iida K."/>
            <person name="Ogura Y."/>
            <person name="Hayashi T."/>
        </authorList>
    </citation>
    <scope>NUCLEOTIDE SEQUENCE [LARGE SCALE GENOMIC DNA]</scope>
    <source>
        <strain evidence="13">JCM15654</strain>
    </source>
</reference>
<dbReference type="InterPro" id="IPR036388">
    <property type="entry name" value="WH-like_DNA-bd_sf"/>
</dbReference>
<dbReference type="SUPFAM" id="SSF46894">
    <property type="entry name" value="C-terminal effector domain of the bipartite response regulators"/>
    <property type="match status" value="1"/>
</dbReference>
<name>A0A124E197_9MYCO</name>
<feature type="modified residue" description="4-aspartylphosphate" evidence="7">
    <location>
        <position position="81"/>
    </location>
</feature>
<dbReference type="GO" id="GO:0000156">
    <property type="term" value="F:phosphorelay response regulator activity"/>
    <property type="evidence" value="ECO:0007669"/>
    <property type="project" value="TreeGrafter"/>
</dbReference>
<keyword evidence="6" id="KW-0804">Transcription</keyword>
<dbReference type="Gene3D" id="3.40.50.2300">
    <property type="match status" value="1"/>
</dbReference>
<comment type="caution">
    <text evidence="12">The sequence shown here is derived from an EMBL/GenBank/DDBJ whole genome shotgun (WGS) entry which is preliminary data.</text>
</comment>
<dbReference type="STRING" id="146020.RMCB_7099"/>
<feature type="DNA-binding region" description="OmpR/PhoB-type" evidence="8">
    <location>
        <begin position="153"/>
        <end position="248"/>
    </location>
</feature>
<dbReference type="PANTHER" id="PTHR48111:SF22">
    <property type="entry name" value="REGULATOR OF RPOS"/>
    <property type="match status" value="1"/>
</dbReference>
<keyword evidence="5 8" id="KW-0238">DNA-binding</keyword>
<dbReference type="Pfam" id="PF00072">
    <property type="entry name" value="Response_reg"/>
    <property type="match status" value="1"/>
</dbReference>
<reference evidence="13" key="1">
    <citation type="journal article" date="2016" name="Genome Announc.">
        <title>Draft Genome Sequences of Five Rapidly Growing Mycobacterium Species, M. thermoresistibile, M. fortuitum subsp. acetamidolyticum, M. canariasense, M. brisbanense, and M. novocastrense.</title>
        <authorList>
            <person name="Katahira K."/>
            <person name="Ogura Y."/>
            <person name="Gotoh Y."/>
            <person name="Hayashi T."/>
        </authorList>
    </citation>
    <scope>NUCLEOTIDE SEQUENCE [LARGE SCALE GENOMIC DNA]</scope>
    <source>
        <strain evidence="13">JCM15654</strain>
    </source>
</reference>
<accession>A0A124E197</accession>
<dbReference type="SMART" id="SM00448">
    <property type="entry name" value="REC"/>
    <property type="match status" value="1"/>
</dbReference>
<dbReference type="Pfam" id="PF00486">
    <property type="entry name" value="Trans_reg_C"/>
    <property type="match status" value="1"/>
</dbReference>
<evidence type="ECO:0000256" key="4">
    <source>
        <dbReference type="ARBA" id="ARBA00023015"/>
    </source>
</evidence>
<feature type="domain" description="OmpR/PhoB-type" evidence="11">
    <location>
        <begin position="153"/>
        <end position="248"/>
    </location>
</feature>
<proteinExistence type="predicted"/>
<evidence type="ECO:0000256" key="3">
    <source>
        <dbReference type="ARBA" id="ARBA00023012"/>
    </source>
</evidence>
<evidence type="ECO:0000259" key="11">
    <source>
        <dbReference type="PROSITE" id="PS51755"/>
    </source>
</evidence>
<keyword evidence="2 7" id="KW-0597">Phosphoprotein</keyword>
<dbReference type="InterPro" id="IPR001789">
    <property type="entry name" value="Sig_transdc_resp-reg_receiver"/>
</dbReference>
<keyword evidence="3" id="KW-0902">Two-component regulatory system</keyword>
<dbReference type="Gene3D" id="6.10.250.690">
    <property type="match status" value="1"/>
</dbReference>
<dbReference type="InterPro" id="IPR011006">
    <property type="entry name" value="CheY-like_superfamily"/>
</dbReference>
<keyword evidence="13" id="KW-1185">Reference proteome</keyword>
<evidence type="ECO:0000256" key="1">
    <source>
        <dbReference type="ARBA" id="ARBA00004496"/>
    </source>
</evidence>
<dbReference type="InterPro" id="IPR001867">
    <property type="entry name" value="OmpR/PhoB-type_DNA-bd"/>
</dbReference>
<dbReference type="Gene3D" id="1.10.10.10">
    <property type="entry name" value="Winged helix-like DNA-binding domain superfamily/Winged helix DNA-binding domain"/>
    <property type="match status" value="1"/>
</dbReference>
<dbReference type="PANTHER" id="PTHR48111">
    <property type="entry name" value="REGULATOR OF RPOS"/>
    <property type="match status" value="1"/>
</dbReference>
<dbReference type="GO" id="GO:0000976">
    <property type="term" value="F:transcription cis-regulatory region binding"/>
    <property type="evidence" value="ECO:0007669"/>
    <property type="project" value="TreeGrafter"/>
</dbReference>
<protein>
    <submittedName>
        <fullName evidence="12">Response regulator with CheY-like receiver domain and winged-helix DNA-binding domain</fullName>
    </submittedName>
</protein>
<comment type="subcellular location">
    <subcellularLocation>
        <location evidence="1">Cytoplasm</location>
    </subcellularLocation>
</comment>
<dbReference type="GO" id="GO:0006355">
    <property type="term" value="P:regulation of DNA-templated transcription"/>
    <property type="evidence" value="ECO:0007669"/>
    <property type="project" value="InterPro"/>
</dbReference>
<dbReference type="SMART" id="SM00862">
    <property type="entry name" value="Trans_reg_C"/>
    <property type="match status" value="1"/>
</dbReference>
<evidence type="ECO:0000256" key="9">
    <source>
        <dbReference type="SAM" id="MobiDB-lite"/>
    </source>
</evidence>
<dbReference type="InterPro" id="IPR039420">
    <property type="entry name" value="WalR-like"/>
</dbReference>
<evidence type="ECO:0000256" key="2">
    <source>
        <dbReference type="ARBA" id="ARBA00022553"/>
    </source>
</evidence>
<dbReference type="PROSITE" id="PS50110">
    <property type="entry name" value="RESPONSE_REGULATORY"/>
    <property type="match status" value="1"/>
</dbReference>
<evidence type="ECO:0000256" key="8">
    <source>
        <dbReference type="PROSITE-ProRule" id="PRU01091"/>
    </source>
</evidence>
<feature type="domain" description="Response regulatory" evidence="10">
    <location>
        <begin position="32"/>
        <end position="146"/>
    </location>
</feature>
<dbReference type="PROSITE" id="PS51755">
    <property type="entry name" value="OMPR_PHOB"/>
    <property type="match status" value="1"/>
</dbReference>
<dbReference type="EMBL" id="BCSX01000068">
    <property type="protein sequence ID" value="GAS93003.1"/>
    <property type="molecule type" value="Genomic_DNA"/>
</dbReference>
<dbReference type="GO" id="GO:0032993">
    <property type="term" value="C:protein-DNA complex"/>
    <property type="evidence" value="ECO:0007669"/>
    <property type="project" value="TreeGrafter"/>
</dbReference>
<sequence length="249" mass="27110">MTRDAYAASGSQPQDGIAWDPRYVPSPQPQPALLLVEDDRALSAMLAELFAQQGYRVDTALDGQQGLHRALTGEYDAMIVDRGLPVMDGSDLIALLRSRGIPTPALLLTARGSIVDRVHGLDAGAQDYLVKPFEIPELLARVRALLRRPESTAATVRAGGLQLDRVSRRVSGNTPGGAEVELSEREASLLAVLMSAPRRVFSRGQLLELVFDGAESPGAVDSYVHYLRRKLGKQVIRTVHRSGYRFGLE</sequence>
<evidence type="ECO:0000256" key="6">
    <source>
        <dbReference type="ARBA" id="ARBA00023163"/>
    </source>
</evidence>
<dbReference type="Proteomes" id="UP000069620">
    <property type="component" value="Unassembled WGS sequence"/>
</dbReference>
<keyword evidence="4" id="KW-0805">Transcription regulation</keyword>
<evidence type="ECO:0000256" key="5">
    <source>
        <dbReference type="ARBA" id="ARBA00023125"/>
    </source>
</evidence>
<dbReference type="AlphaFoldDB" id="A0A124E197"/>
<evidence type="ECO:0000313" key="13">
    <source>
        <dbReference type="Proteomes" id="UP000069620"/>
    </source>
</evidence>
<dbReference type="CDD" id="cd00383">
    <property type="entry name" value="trans_reg_C"/>
    <property type="match status" value="1"/>
</dbReference>
<dbReference type="InterPro" id="IPR016032">
    <property type="entry name" value="Sig_transdc_resp-reg_C-effctor"/>
</dbReference>
<dbReference type="SUPFAM" id="SSF52172">
    <property type="entry name" value="CheY-like"/>
    <property type="match status" value="1"/>
</dbReference>
<gene>
    <name evidence="12" type="ORF">RMCB_7099</name>
</gene>
<feature type="region of interest" description="Disordered" evidence="9">
    <location>
        <begin position="1"/>
        <end position="23"/>
    </location>
</feature>
<evidence type="ECO:0000313" key="12">
    <source>
        <dbReference type="EMBL" id="GAS93003.1"/>
    </source>
</evidence>
<evidence type="ECO:0000256" key="7">
    <source>
        <dbReference type="PROSITE-ProRule" id="PRU00169"/>
    </source>
</evidence>
<dbReference type="GO" id="GO:0005829">
    <property type="term" value="C:cytosol"/>
    <property type="evidence" value="ECO:0007669"/>
    <property type="project" value="TreeGrafter"/>
</dbReference>
<organism evidence="12 13">
    <name type="scientific">Mycolicibacterium brisbanense</name>
    <dbReference type="NCBI Taxonomy" id="146020"/>
    <lineage>
        <taxon>Bacteria</taxon>
        <taxon>Bacillati</taxon>
        <taxon>Actinomycetota</taxon>
        <taxon>Actinomycetes</taxon>
        <taxon>Mycobacteriales</taxon>
        <taxon>Mycobacteriaceae</taxon>
        <taxon>Mycolicibacterium</taxon>
    </lineage>
</organism>
<evidence type="ECO:0000259" key="10">
    <source>
        <dbReference type="PROSITE" id="PS50110"/>
    </source>
</evidence>